<evidence type="ECO:0000313" key="8">
    <source>
        <dbReference type="Proteomes" id="UP000179001"/>
    </source>
</evidence>
<evidence type="ECO:0000256" key="2">
    <source>
        <dbReference type="ARBA" id="ARBA00022692"/>
    </source>
</evidence>
<dbReference type="STRING" id="1798002.A2478_04950"/>
<feature type="transmembrane region" description="Helical" evidence="6">
    <location>
        <begin position="78"/>
        <end position="97"/>
    </location>
</feature>
<accession>A0A1F5SZB5</accession>
<comment type="caution">
    <text evidence="7">The sequence shown here is derived from an EMBL/GenBank/DDBJ whole genome shotgun (WGS) entry which is preliminary data.</text>
</comment>
<dbReference type="Pfam" id="PF01098">
    <property type="entry name" value="FTSW_RODA_SPOVE"/>
    <property type="match status" value="1"/>
</dbReference>
<dbReference type="InterPro" id="IPR011923">
    <property type="entry name" value="RodA/MrdB"/>
</dbReference>
<organism evidence="7 8">
    <name type="scientific">Candidatus Falkowbacteria bacterium RIFOXYC2_FULL_36_12</name>
    <dbReference type="NCBI Taxonomy" id="1798002"/>
    <lineage>
        <taxon>Bacteria</taxon>
        <taxon>Candidatus Falkowiibacteriota</taxon>
    </lineage>
</organism>
<sequence>MLLSSLRAKFRKFDFLLFGSVVLLVVIGLTAIYSVSLSSENPDFTNFKKQLVYFGLGLIFILILSAINFSAFRLYSRYVYLGSIILLILVLFFGSTVRGTTGWFNFIGLRFQPVEIAKIGLLLFLARFFANRFHQFNQAKHIVVSLVGTMILVFLVLLQPDVGSASVLFGIWVLLMIISGVRLRYVATMLVSLALIVLLLWTFAFADYQKNRVLTFLNPELDPLGSGYNVTQAIIAVGSGNLMGRGLGFGSQSQLKFIPESQTDFVFAVVAEELGLLGVSLMLALWVLIFYRLIQSAKKARDDFGMYLLLGIACLFFIHLLVNVGMNMGLLPVTGISLPFTSYGGSFMIACFILIGFAESVIVSE</sequence>
<dbReference type="InterPro" id="IPR001182">
    <property type="entry name" value="FtsW/RodA"/>
</dbReference>
<dbReference type="GO" id="GO:0032153">
    <property type="term" value="C:cell division site"/>
    <property type="evidence" value="ECO:0007669"/>
    <property type="project" value="TreeGrafter"/>
</dbReference>
<keyword evidence="4 6" id="KW-1133">Transmembrane helix</keyword>
<gene>
    <name evidence="7" type="ORF">A2478_04950</name>
</gene>
<name>A0A1F5SZB5_9BACT</name>
<proteinExistence type="predicted"/>
<dbReference type="GO" id="GO:0051301">
    <property type="term" value="P:cell division"/>
    <property type="evidence" value="ECO:0007669"/>
    <property type="project" value="InterPro"/>
</dbReference>
<feature type="transmembrane region" description="Helical" evidence="6">
    <location>
        <begin position="51"/>
        <end position="71"/>
    </location>
</feature>
<dbReference type="GO" id="GO:0008360">
    <property type="term" value="P:regulation of cell shape"/>
    <property type="evidence" value="ECO:0007669"/>
    <property type="project" value="UniProtKB-KW"/>
</dbReference>
<dbReference type="GO" id="GO:0015648">
    <property type="term" value="F:lipid-linked peptidoglycan transporter activity"/>
    <property type="evidence" value="ECO:0007669"/>
    <property type="project" value="TreeGrafter"/>
</dbReference>
<keyword evidence="5 6" id="KW-0472">Membrane</keyword>
<keyword evidence="2 6" id="KW-0812">Transmembrane</keyword>
<evidence type="ECO:0000256" key="6">
    <source>
        <dbReference type="SAM" id="Phobius"/>
    </source>
</evidence>
<comment type="subcellular location">
    <subcellularLocation>
        <location evidence="1">Membrane</location>
        <topology evidence="1">Multi-pass membrane protein</topology>
    </subcellularLocation>
</comment>
<dbReference type="EMBL" id="MFGJ01000007">
    <property type="protein sequence ID" value="OGF31803.1"/>
    <property type="molecule type" value="Genomic_DNA"/>
</dbReference>
<dbReference type="Proteomes" id="UP000179001">
    <property type="component" value="Unassembled WGS sequence"/>
</dbReference>
<reference evidence="7 8" key="1">
    <citation type="journal article" date="2016" name="Nat. Commun.">
        <title>Thousands of microbial genomes shed light on interconnected biogeochemical processes in an aquifer system.</title>
        <authorList>
            <person name="Anantharaman K."/>
            <person name="Brown C.T."/>
            <person name="Hug L.A."/>
            <person name="Sharon I."/>
            <person name="Castelle C.J."/>
            <person name="Probst A.J."/>
            <person name="Thomas B.C."/>
            <person name="Singh A."/>
            <person name="Wilkins M.J."/>
            <person name="Karaoz U."/>
            <person name="Brodie E.L."/>
            <person name="Williams K.H."/>
            <person name="Hubbard S.S."/>
            <person name="Banfield J.F."/>
        </authorList>
    </citation>
    <scope>NUCLEOTIDE SEQUENCE [LARGE SCALE GENOMIC DNA]</scope>
</reference>
<evidence type="ECO:0000313" key="7">
    <source>
        <dbReference type="EMBL" id="OGF31803.1"/>
    </source>
</evidence>
<dbReference type="PANTHER" id="PTHR30474">
    <property type="entry name" value="CELL CYCLE PROTEIN"/>
    <property type="match status" value="1"/>
</dbReference>
<feature type="transmembrane region" description="Helical" evidence="6">
    <location>
        <begin position="343"/>
        <end position="363"/>
    </location>
</feature>
<keyword evidence="3" id="KW-0133">Cell shape</keyword>
<dbReference type="PANTHER" id="PTHR30474:SF1">
    <property type="entry name" value="PEPTIDOGLYCAN GLYCOSYLTRANSFERASE MRDB"/>
    <property type="match status" value="1"/>
</dbReference>
<dbReference type="NCBIfam" id="TIGR02210">
    <property type="entry name" value="rodA_shape"/>
    <property type="match status" value="1"/>
</dbReference>
<feature type="transmembrane region" description="Helical" evidence="6">
    <location>
        <begin position="15"/>
        <end position="36"/>
    </location>
</feature>
<feature type="transmembrane region" description="Helical" evidence="6">
    <location>
        <begin position="109"/>
        <end position="130"/>
    </location>
</feature>
<dbReference type="GO" id="GO:0005886">
    <property type="term" value="C:plasma membrane"/>
    <property type="evidence" value="ECO:0007669"/>
    <property type="project" value="TreeGrafter"/>
</dbReference>
<evidence type="ECO:0000256" key="1">
    <source>
        <dbReference type="ARBA" id="ARBA00004141"/>
    </source>
</evidence>
<feature type="transmembrane region" description="Helical" evidence="6">
    <location>
        <begin position="142"/>
        <end position="159"/>
    </location>
</feature>
<evidence type="ECO:0000256" key="4">
    <source>
        <dbReference type="ARBA" id="ARBA00022989"/>
    </source>
</evidence>
<dbReference type="AlphaFoldDB" id="A0A1F5SZB5"/>
<feature type="transmembrane region" description="Helical" evidence="6">
    <location>
        <begin position="306"/>
        <end position="331"/>
    </location>
</feature>
<feature type="transmembrane region" description="Helical" evidence="6">
    <location>
        <begin position="165"/>
        <end position="183"/>
    </location>
</feature>
<feature type="transmembrane region" description="Helical" evidence="6">
    <location>
        <begin position="190"/>
        <end position="208"/>
    </location>
</feature>
<feature type="transmembrane region" description="Helical" evidence="6">
    <location>
        <begin position="274"/>
        <end position="294"/>
    </location>
</feature>
<evidence type="ECO:0000256" key="5">
    <source>
        <dbReference type="ARBA" id="ARBA00023136"/>
    </source>
</evidence>
<evidence type="ECO:0000256" key="3">
    <source>
        <dbReference type="ARBA" id="ARBA00022960"/>
    </source>
</evidence>
<protein>
    <submittedName>
        <fullName evidence="7">Rod shape-determining protein RodA</fullName>
    </submittedName>
</protein>